<evidence type="ECO:0008006" key="4">
    <source>
        <dbReference type="Google" id="ProtNLM"/>
    </source>
</evidence>
<feature type="transmembrane region" description="Helical" evidence="1">
    <location>
        <begin position="362"/>
        <end position="380"/>
    </location>
</feature>
<keyword evidence="1" id="KW-0472">Membrane</keyword>
<sequence length="509" mass="54852">MLSADLDRPRVAAVSPVVAVSLIGALLGALAYAVVAVMVGAMDQQNFGIHIYDQAWLALLDGHLDLPARVIRLEGHYTSDGTAQFYHGLAPLITRALFAPFVDLDTTSLAGPSIWLWASVGTALWHATFLKVAAWAWPQSGRGAPVLAGILAAAIWLCGPGLILVSNHSFYHEPIALAFAISAGVAFLWVRAALDGGSLTRALVWIALLAALSLHARPNVAIGLYLATSLAAGWSLLKERRAALRSALLAMMILFASGLSYLELNNARFGQEGQAHGTFEDGAVQYGSTYWGWETPDMARPQTFIEHGRFNVGRILPNLLVYTAMPSEILFPGAFETLRRAHGETMTDRVGYVRIEYPGGGLLSLWTIWVAVAVFGIGALRSYGRPVAGLLIGTVATVGLTLAYATITLRYHVDLWPFLAVLSVVGIAALTPRVATGGLSSTGRILMIGLLVAGFVTNERTARAYRAQFPERAETFFAPWSEEYCHGLAETKGFSPQRVDEICRPPRND</sequence>
<comment type="caution">
    <text evidence="2">The sequence shown here is derived from an EMBL/GenBank/DDBJ whole genome shotgun (WGS) entry which is preliminary data.</text>
</comment>
<dbReference type="AlphaFoldDB" id="A0A5C5GC05"/>
<feature type="transmembrane region" description="Helical" evidence="1">
    <location>
        <begin position="387"/>
        <end position="409"/>
    </location>
</feature>
<gene>
    <name evidence="2" type="ORF">FHY64_13925</name>
</gene>
<feature type="transmembrane region" description="Helical" evidence="1">
    <location>
        <begin position="415"/>
        <end position="435"/>
    </location>
</feature>
<keyword evidence="3" id="KW-1185">Reference proteome</keyword>
<dbReference type="RefSeq" id="WP_140195843.1">
    <property type="nucleotide sequence ID" value="NZ_CP065915.1"/>
</dbReference>
<feature type="transmembrane region" description="Helical" evidence="1">
    <location>
        <begin position="146"/>
        <end position="165"/>
    </location>
</feature>
<feature type="transmembrane region" description="Helical" evidence="1">
    <location>
        <begin position="114"/>
        <end position="134"/>
    </location>
</feature>
<organism evidence="2 3">
    <name type="scientific">Pelagovum pacificum</name>
    <dbReference type="NCBI Taxonomy" id="2588711"/>
    <lineage>
        <taxon>Bacteria</taxon>
        <taxon>Pseudomonadati</taxon>
        <taxon>Pseudomonadota</taxon>
        <taxon>Alphaproteobacteria</taxon>
        <taxon>Rhodobacterales</taxon>
        <taxon>Paracoccaceae</taxon>
        <taxon>Pelagovum</taxon>
    </lineage>
</organism>
<dbReference type="EMBL" id="VFFF01000002">
    <property type="protein sequence ID" value="TNY31129.1"/>
    <property type="molecule type" value="Genomic_DNA"/>
</dbReference>
<feature type="transmembrane region" description="Helical" evidence="1">
    <location>
        <begin position="244"/>
        <end position="262"/>
    </location>
</feature>
<dbReference type="OrthoDB" id="7842542at2"/>
<name>A0A5C5GC05_9RHOB</name>
<evidence type="ECO:0000313" key="3">
    <source>
        <dbReference type="Proteomes" id="UP000314011"/>
    </source>
</evidence>
<keyword evidence="1" id="KW-0812">Transmembrane</keyword>
<feature type="transmembrane region" description="Helical" evidence="1">
    <location>
        <begin position="12"/>
        <end position="39"/>
    </location>
</feature>
<keyword evidence="1" id="KW-1133">Transmembrane helix</keyword>
<dbReference type="Proteomes" id="UP000314011">
    <property type="component" value="Unassembled WGS sequence"/>
</dbReference>
<reference evidence="2 3" key="1">
    <citation type="submission" date="2019-06" db="EMBL/GenBank/DDBJ databases">
        <title>Genome of new Rhodobacteraceae sp. SM1903.</title>
        <authorList>
            <person name="Ren X."/>
        </authorList>
    </citation>
    <scope>NUCLEOTIDE SEQUENCE [LARGE SCALE GENOMIC DNA]</scope>
    <source>
        <strain evidence="2 3">SM1903</strain>
    </source>
</reference>
<accession>A0A5C5GC05</accession>
<evidence type="ECO:0000256" key="1">
    <source>
        <dbReference type="SAM" id="Phobius"/>
    </source>
</evidence>
<proteinExistence type="predicted"/>
<feature type="transmembrane region" description="Helical" evidence="1">
    <location>
        <begin position="171"/>
        <end position="190"/>
    </location>
</feature>
<protein>
    <recommendedName>
        <fullName evidence="4">Glycosyltransferase RgtA/B/C/D-like domain-containing protein</fullName>
    </recommendedName>
</protein>
<evidence type="ECO:0000313" key="2">
    <source>
        <dbReference type="EMBL" id="TNY31129.1"/>
    </source>
</evidence>